<feature type="domain" description="Calponin-homology (CH)" evidence="9">
    <location>
        <begin position="39"/>
        <end position="141"/>
    </location>
</feature>
<comment type="similarity">
    <text evidence="1">Belongs to the TRAFAC class myosin-kinesin ATPase superfamily. Kinesin family. KIN-14 subfamily.</text>
</comment>
<dbReference type="EMBL" id="CP136893">
    <property type="protein sequence ID" value="WOL05914.1"/>
    <property type="molecule type" value="Genomic_DNA"/>
</dbReference>
<dbReference type="GO" id="GO:0007018">
    <property type="term" value="P:microtubule-based movement"/>
    <property type="evidence" value="ECO:0007669"/>
    <property type="project" value="InterPro"/>
</dbReference>
<evidence type="ECO:0000256" key="2">
    <source>
        <dbReference type="ARBA" id="ARBA00022701"/>
    </source>
</evidence>
<dbReference type="InterPro" id="IPR019821">
    <property type="entry name" value="Kinesin_motor_CS"/>
</dbReference>
<dbReference type="SUPFAM" id="SSF47576">
    <property type="entry name" value="Calponin-homology domain, CH-domain"/>
    <property type="match status" value="1"/>
</dbReference>
<dbReference type="Gene3D" id="3.40.850.10">
    <property type="entry name" value="Kinesin motor domain"/>
    <property type="match status" value="1"/>
</dbReference>
<keyword evidence="5 6" id="KW-0505">Motor protein</keyword>
<dbReference type="PROSITE" id="PS50067">
    <property type="entry name" value="KINESIN_MOTOR_2"/>
    <property type="match status" value="1"/>
</dbReference>
<evidence type="ECO:0000256" key="7">
    <source>
        <dbReference type="SAM" id="Coils"/>
    </source>
</evidence>
<keyword evidence="3 6" id="KW-0547">Nucleotide-binding</keyword>
<dbReference type="SMART" id="SM00129">
    <property type="entry name" value="KISc"/>
    <property type="match status" value="1"/>
</dbReference>
<dbReference type="InterPro" id="IPR001715">
    <property type="entry name" value="CH_dom"/>
</dbReference>
<dbReference type="GO" id="GO:0005874">
    <property type="term" value="C:microtubule"/>
    <property type="evidence" value="ECO:0007669"/>
    <property type="project" value="UniProtKB-KW"/>
</dbReference>
<feature type="binding site" evidence="6">
    <location>
        <begin position="1047"/>
        <end position="1054"/>
    </location>
    <ligand>
        <name>ATP</name>
        <dbReference type="ChEBI" id="CHEBI:30616"/>
    </ligand>
</feature>
<dbReference type="FunFam" id="3.40.850.10:FF:000111">
    <property type="entry name" value="p-loop nucleoside triphosphate hydrolase superfamily protein with CH (Calponin Homology) domain"/>
    <property type="match status" value="1"/>
</dbReference>
<evidence type="ECO:0000259" key="10">
    <source>
        <dbReference type="PROSITE" id="PS50067"/>
    </source>
</evidence>
<feature type="compositionally biased region" description="Polar residues" evidence="8">
    <location>
        <begin position="1334"/>
        <end position="1351"/>
    </location>
</feature>
<organism evidence="11 12">
    <name type="scientific">Canna indica</name>
    <name type="common">Indian-shot</name>
    <dbReference type="NCBI Taxonomy" id="4628"/>
    <lineage>
        <taxon>Eukaryota</taxon>
        <taxon>Viridiplantae</taxon>
        <taxon>Streptophyta</taxon>
        <taxon>Embryophyta</taxon>
        <taxon>Tracheophyta</taxon>
        <taxon>Spermatophyta</taxon>
        <taxon>Magnoliopsida</taxon>
        <taxon>Liliopsida</taxon>
        <taxon>Zingiberales</taxon>
        <taxon>Cannaceae</taxon>
        <taxon>Canna</taxon>
    </lineage>
</organism>
<evidence type="ECO:0000256" key="8">
    <source>
        <dbReference type="SAM" id="MobiDB-lite"/>
    </source>
</evidence>
<dbReference type="PRINTS" id="PR00380">
    <property type="entry name" value="KINESINHEAVY"/>
</dbReference>
<name>A0AAQ3KD91_9LILI</name>
<evidence type="ECO:0000256" key="5">
    <source>
        <dbReference type="ARBA" id="ARBA00023175"/>
    </source>
</evidence>
<dbReference type="GO" id="GO:0005524">
    <property type="term" value="F:ATP binding"/>
    <property type="evidence" value="ECO:0007669"/>
    <property type="project" value="UniProtKB-UniRule"/>
</dbReference>
<dbReference type="InterPro" id="IPR001752">
    <property type="entry name" value="Kinesin_motor_dom"/>
</dbReference>
<dbReference type="GO" id="GO:0003777">
    <property type="term" value="F:microtubule motor activity"/>
    <property type="evidence" value="ECO:0007669"/>
    <property type="project" value="InterPro"/>
</dbReference>
<dbReference type="PROSITE" id="PS00411">
    <property type="entry name" value="KINESIN_MOTOR_1"/>
    <property type="match status" value="1"/>
</dbReference>
<dbReference type="InterPro" id="IPR036872">
    <property type="entry name" value="CH_dom_sf"/>
</dbReference>
<protein>
    <submittedName>
        <fullName evidence="11">Kinesin-4-like isoform X1</fullName>
    </submittedName>
</protein>
<dbReference type="PANTHER" id="PTHR47972">
    <property type="entry name" value="KINESIN-LIKE PROTEIN KLP-3"/>
    <property type="match status" value="1"/>
</dbReference>
<dbReference type="PROSITE" id="PS50021">
    <property type="entry name" value="CH"/>
    <property type="match status" value="1"/>
</dbReference>
<dbReference type="SUPFAM" id="SSF52540">
    <property type="entry name" value="P-loop containing nucleoside triphosphate hydrolases"/>
    <property type="match status" value="1"/>
</dbReference>
<gene>
    <name evidence="11" type="ORF">Cni_G14645</name>
</gene>
<evidence type="ECO:0000256" key="3">
    <source>
        <dbReference type="ARBA" id="ARBA00022741"/>
    </source>
</evidence>
<evidence type="ECO:0000256" key="6">
    <source>
        <dbReference type="PROSITE-ProRule" id="PRU00283"/>
    </source>
</evidence>
<dbReference type="GO" id="GO:0008017">
    <property type="term" value="F:microtubule binding"/>
    <property type="evidence" value="ECO:0007669"/>
    <property type="project" value="InterPro"/>
</dbReference>
<dbReference type="Gene3D" id="1.10.418.10">
    <property type="entry name" value="Calponin-like domain"/>
    <property type="match status" value="1"/>
</dbReference>
<evidence type="ECO:0000256" key="1">
    <source>
        <dbReference type="ARBA" id="ARBA00010899"/>
    </source>
</evidence>
<dbReference type="Pfam" id="PF00307">
    <property type="entry name" value="CH"/>
    <property type="match status" value="1"/>
</dbReference>
<dbReference type="PANTHER" id="PTHR47972:SF14">
    <property type="entry name" value="KINESIN-LIKE PROTEIN KIN-14J"/>
    <property type="match status" value="1"/>
</dbReference>
<reference evidence="11 12" key="1">
    <citation type="submission" date="2023-10" db="EMBL/GenBank/DDBJ databases">
        <title>Chromosome-scale genome assembly provides insights into flower coloration mechanisms of Canna indica.</title>
        <authorList>
            <person name="Li C."/>
        </authorList>
    </citation>
    <scope>NUCLEOTIDE SEQUENCE [LARGE SCALE GENOMIC DNA]</scope>
    <source>
        <tissue evidence="11">Flower</tissue>
    </source>
</reference>
<evidence type="ECO:0000256" key="4">
    <source>
        <dbReference type="ARBA" id="ARBA00022840"/>
    </source>
</evidence>
<feature type="domain" description="Kinesin motor" evidence="10">
    <location>
        <begin position="963"/>
        <end position="1294"/>
    </location>
</feature>
<dbReference type="InterPro" id="IPR027417">
    <property type="entry name" value="P-loop_NTPase"/>
</dbReference>
<dbReference type="Pfam" id="PF00225">
    <property type="entry name" value="Kinesin"/>
    <property type="match status" value="1"/>
</dbReference>
<feature type="coiled-coil region" evidence="7">
    <location>
        <begin position="336"/>
        <end position="875"/>
    </location>
</feature>
<evidence type="ECO:0000313" key="11">
    <source>
        <dbReference type="EMBL" id="WOL05914.1"/>
    </source>
</evidence>
<feature type="region of interest" description="Disordered" evidence="8">
    <location>
        <begin position="1334"/>
        <end position="1480"/>
    </location>
</feature>
<feature type="compositionally biased region" description="Polar residues" evidence="8">
    <location>
        <begin position="1457"/>
        <end position="1471"/>
    </location>
</feature>
<keyword evidence="2" id="KW-0493">Microtubule</keyword>
<dbReference type="InterPro" id="IPR027640">
    <property type="entry name" value="Kinesin-like_fam"/>
</dbReference>
<keyword evidence="12" id="KW-1185">Reference proteome</keyword>
<dbReference type="FunFam" id="3.40.850.10:FF:000178">
    <property type="entry name" value="Kinesin-related protein3"/>
    <property type="match status" value="1"/>
</dbReference>
<dbReference type="Proteomes" id="UP001327560">
    <property type="component" value="Chromosome 4"/>
</dbReference>
<dbReference type="InterPro" id="IPR036961">
    <property type="entry name" value="Kinesin_motor_dom_sf"/>
</dbReference>
<accession>A0AAQ3KD91</accession>
<keyword evidence="7" id="KW-0175">Coiled coil</keyword>
<sequence>MNVGTLLDLPIGDSRESWRSDDWGRQGMTGQDMDAEMAAKRRSEVIEWLNTLFPGLNMAREASEEELRARLLDGALLCGILKKFNPGHSEEITTANRSEKIRKFITAVEQTGLPNFRESDLEQGSMSAVVCCLWFLKNHLVSDHGEDRNMTSPVKRAGEVRGRWRSLESRLESLRGDNNPIMQSSAVFGEQRRNSFHESRLQRLLRSPVMSEPSTPPSHPASGHKFHEVFQLKQGRYYDIPAAKITEMMKSNSLDNAPTQSLLSVMNGILDESIERKNGEIPHRVACLLRKVVQEIERRISTQAEHIRNQNNLIKTREEKYQSRIRVLETLANGTTDETQVTISKLKQEIESLKRTYQEQLMGMNTKEQEMSEHTISKLKQEIESLKKTYGEQLMGMNTKEKENNEQTISKLKQEIESLRKRYQEQQMGTITKEKESEQTISKLKQEIKTLRKTYQEQQMVTNMNEQTSSKLNQEIETLKKTYEEQLNRMGTKIKEMEKSEQKVSELNQEIDNLKTAYEEQLNQMMTKATEKDKSEDTISKLKQEIETLKKRYEEQLSQMGTMAKEKEKSEETNSKLKQEIEILKKTYEEQSNQMGNKAVEKEKSEETNSKLKQEIETLKKIYEEHLNQMGTKVKEKEKSDQTISELKQEIDTMKKAYEEQLNQMGANAKEKEKSDQTISELKQEIDTMKKAYEEQLNQMGANAKEKKKSDQTISELKQEIDTIMKAYEAQSIQMGTKAKEKEKSDQKISELKQEIDTIMKAYEEQSIQMGTTAKEKEKSDQTISELKHEMDTIKKAYEEQSIQMVTKAKEKEKNDQTILELEQEIRTTKKMYEKQFQQMETKEKESRMEFEKKLNDLESFLAKSQRKIKELETVSESNLQKWKQKECVFLSYVDGQLQSVQELRSSSDSIKNEVDITRKRWSEEVTSFGKQLKVLTNAVENYHSVLAENRKLYNEIQELKGNIRVYCRVRPFLPGENGKQNIVDYIGENGEIAIVNPSKQGKDAPRLFKFNKVFGQTSTQEEVYLDTQSLVRSVLDGYNVCIFAYGQTGSGKTYTMTGPDIATEKEWGVNYRALNDLFNISLKRRDTYMYEVGVQMVEIYNEQIRDLLGTGGSQKKYPLIHVLVSSQATGLAVPDASMLPVKSTSDVLDLMQLGHNNRSVSATSQNERSSRSHSIVTIHVRGTDLKSGSTLRGSLHLVDLAGSERVDRSEVTGDRLKEAQHINKSLSALGDVIFALSQKSSHIPYRNSKLTQVLQSSLGGHAKTLMFVQINPEIASFSESLSTLKFAERVSGVELGAAKSQKEGKDIRDLMEQVASLKDTIARKDDEIDQLQQMKDGVSNSLRHSPSSPRISMLQLDDENDPDHNEDNSADADSEEKLSDTSDGGHSMGAETDSVGSLGENNTLPEQGKSSETTKEKVSKTPSRVSKPLAQKTVQAAATRTKLREPLKSPAVSGLKKSTSQATLSPSKPSRLQGKAPVK</sequence>
<evidence type="ECO:0000259" key="9">
    <source>
        <dbReference type="PROSITE" id="PS50021"/>
    </source>
</evidence>
<proteinExistence type="inferred from homology"/>
<evidence type="ECO:0000313" key="12">
    <source>
        <dbReference type="Proteomes" id="UP001327560"/>
    </source>
</evidence>
<keyword evidence="4 6" id="KW-0067">ATP-binding</keyword>